<dbReference type="GO" id="GO:0016042">
    <property type="term" value="P:lipid catabolic process"/>
    <property type="evidence" value="ECO:0007669"/>
    <property type="project" value="UniProtKB-UniRule"/>
</dbReference>
<dbReference type="InterPro" id="IPR016035">
    <property type="entry name" value="Acyl_Trfase/lysoPLipase"/>
</dbReference>
<proteinExistence type="predicted"/>
<evidence type="ECO:0000313" key="7">
    <source>
        <dbReference type="Proteomes" id="UP000051461"/>
    </source>
</evidence>
<dbReference type="InterPro" id="IPR050301">
    <property type="entry name" value="NTE"/>
</dbReference>
<evidence type="ECO:0000256" key="2">
    <source>
        <dbReference type="ARBA" id="ARBA00022963"/>
    </source>
</evidence>
<feature type="short sequence motif" description="GXSXG" evidence="4">
    <location>
        <begin position="156"/>
        <end position="160"/>
    </location>
</feature>
<name>A0A0R1HCE0_9LACO</name>
<dbReference type="OrthoDB" id="9770965at2"/>
<feature type="short sequence motif" description="DGA/G" evidence="4">
    <location>
        <begin position="279"/>
        <end position="281"/>
    </location>
</feature>
<dbReference type="Gene3D" id="3.40.1090.10">
    <property type="entry name" value="Cytosolic phospholipase A2 catalytic domain"/>
    <property type="match status" value="1"/>
</dbReference>
<keyword evidence="3 4" id="KW-0443">Lipid metabolism</keyword>
<sequence>MPFKQLFQLPAHWRNQYQIMPVKRHTQPLQYFGWGAGPTPRLLVAGQVQGHTFQVCWLGQYQGLSQLVWRHAWPKMQATLLKGHFKYIEFETKQRVFSLTSFKFSETKLAAGYRYRYCCYRQKILILGGGGAHGSYQWGALQVLRATGWQPDLIIGSSVGALNSVLYLTTSSQQAQVLWQQMSWHNIVTLPAQQTRPQPRYFPYDTAPLAQLIQQYWQPKRYQQRTTAVAVTATRFAGLRSVTHLLRLDDPANPKWLQASASFFPVMTPTKIAGVTYLDGGVRNDLAIRLATQLRGRQLIAIDCQGLGPVPAYRVQPGQHLLRLRSRWSLGGFTQYQATQAAVNLKLGALEMQRALRSDWFGYWYTWTRPIPITWQQTWRLQRQQTSNQRWYRQLCRFCRVRQLTPTGQLIGILEYLAHAVQVTPTQAYTPQTLLQAVQQQPRRFKQLRQRSDALTQLALRWYDDETGGI</sequence>
<dbReference type="AlphaFoldDB" id="A0A0R1HCE0"/>
<feature type="active site" description="Proton acceptor" evidence="4">
    <location>
        <position position="279"/>
    </location>
</feature>
<keyword evidence="2 4" id="KW-0442">Lipid degradation</keyword>
<feature type="active site" description="Nucleophile" evidence="4">
    <location>
        <position position="158"/>
    </location>
</feature>
<dbReference type="Pfam" id="PF01734">
    <property type="entry name" value="Patatin"/>
    <property type="match status" value="1"/>
</dbReference>
<dbReference type="EMBL" id="AZDA01000003">
    <property type="protein sequence ID" value="KRK40759.1"/>
    <property type="molecule type" value="Genomic_DNA"/>
</dbReference>
<dbReference type="InterPro" id="IPR002641">
    <property type="entry name" value="PNPLA_dom"/>
</dbReference>
<evidence type="ECO:0000313" key="6">
    <source>
        <dbReference type="EMBL" id="KRK40759.1"/>
    </source>
</evidence>
<organism evidence="6 7">
    <name type="scientific">Loigolactobacillus bifermentans DSM 20003</name>
    <dbReference type="NCBI Taxonomy" id="1423726"/>
    <lineage>
        <taxon>Bacteria</taxon>
        <taxon>Bacillati</taxon>
        <taxon>Bacillota</taxon>
        <taxon>Bacilli</taxon>
        <taxon>Lactobacillales</taxon>
        <taxon>Lactobacillaceae</taxon>
        <taxon>Loigolactobacillus</taxon>
    </lineage>
</organism>
<gene>
    <name evidence="6" type="ORF">FC07_GL002508</name>
</gene>
<dbReference type="PROSITE" id="PS51635">
    <property type="entry name" value="PNPLA"/>
    <property type="match status" value="1"/>
</dbReference>
<dbReference type="RefSeq" id="WP_057903195.1">
    <property type="nucleotide sequence ID" value="NZ_AZDA01000003.1"/>
</dbReference>
<dbReference type="PANTHER" id="PTHR14226">
    <property type="entry name" value="NEUROPATHY TARGET ESTERASE/SWISS CHEESE D.MELANOGASTER"/>
    <property type="match status" value="1"/>
</dbReference>
<dbReference type="GO" id="GO:0016787">
    <property type="term" value="F:hydrolase activity"/>
    <property type="evidence" value="ECO:0007669"/>
    <property type="project" value="UniProtKB-UniRule"/>
</dbReference>
<dbReference type="STRING" id="1423726.FC07_GL002508"/>
<dbReference type="SUPFAM" id="SSF52151">
    <property type="entry name" value="FabD/lysophospholipase-like"/>
    <property type="match status" value="1"/>
</dbReference>
<reference evidence="6 7" key="1">
    <citation type="journal article" date="2015" name="Genome Announc.">
        <title>Expanding the biotechnology potential of lactobacilli through comparative genomics of 213 strains and associated genera.</title>
        <authorList>
            <person name="Sun Z."/>
            <person name="Harris H.M."/>
            <person name="McCann A."/>
            <person name="Guo C."/>
            <person name="Argimon S."/>
            <person name="Zhang W."/>
            <person name="Yang X."/>
            <person name="Jeffery I.B."/>
            <person name="Cooney J.C."/>
            <person name="Kagawa T.F."/>
            <person name="Liu W."/>
            <person name="Song Y."/>
            <person name="Salvetti E."/>
            <person name="Wrobel A."/>
            <person name="Rasinkangas P."/>
            <person name="Parkhill J."/>
            <person name="Rea M.C."/>
            <person name="O'Sullivan O."/>
            <person name="Ritari J."/>
            <person name="Douillard F.P."/>
            <person name="Paul Ross R."/>
            <person name="Yang R."/>
            <person name="Briner A.E."/>
            <person name="Felis G.E."/>
            <person name="de Vos W.M."/>
            <person name="Barrangou R."/>
            <person name="Klaenhammer T.R."/>
            <person name="Caufield P.W."/>
            <person name="Cui Y."/>
            <person name="Zhang H."/>
            <person name="O'Toole P.W."/>
        </authorList>
    </citation>
    <scope>NUCLEOTIDE SEQUENCE [LARGE SCALE GENOMIC DNA]</scope>
    <source>
        <strain evidence="6 7">DSM 20003</strain>
    </source>
</reference>
<feature type="short sequence motif" description="GXGXXG" evidence="4">
    <location>
        <begin position="129"/>
        <end position="134"/>
    </location>
</feature>
<accession>A0A0R1HCE0</accession>
<keyword evidence="7" id="KW-1185">Reference proteome</keyword>
<evidence type="ECO:0000256" key="4">
    <source>
        <dbReference type="PROSITE-ProRule" id="PRU01161"/>
    </source>
</evidence>
<dbReference type="PANTHER" id="PTHR14226:SF29">
    <property type="entry name" value="NEUROPATHY TARGET ESTERASE SWS"/>
    <property type="match status" value="1"/>
</dbReference>
<protein>
    <recommendedName>
        <fullName evidence="5">PNPLA domain-containing protein</fullName>
    </recommendedName>
</protein>
<evidence type="ECO:0000256" key="1">
    <source>
        <dbReference type="ARBA" id="ARBA00022801"/>
    </source>
</evidence>
<evidence type="ECO:0000256" key="3">
    <source>
        <dbReference type="ARBA" id="ARBA00023098"/>
    </source>
</evidence>
<dbReference type="PATRIC" id="fig|1423726.3.peg.2602"/>
<evidence type="ECO:0000259" key="5">
    <source>
        <dbReference type="PROSITE" id="PS51635"/>
    </source>
</evidence>
<feature type="domain" description="PNPLA" evidence="5">
    <location>
        <begin position="125"/>
        <end position="292"/>
    </location>
</feature>
<dbReference type="Proteomes" id="UP000051461">
    <property type="component" value="Unassembled WGS sequence"/>
</dbReference>
<comment type="caution">
    <text evidence="6">The sequence shown here is derived from an EMBL/GenBank/DDBJ whole genome shotgun (WGS) entry which is preliminary data.</text>
</comment>
<keyword evidence="1 4" id="KW-0378">Hydrolase</keyword>